<evidence type="ECO:0000313" key="6">
    <source>
        <dbReference type="EMBL" id="QIE59848.1"/>
    </source>
</evidence>
<dbReference type="GO" id="GO:0016020">
    <property type="term" value="C:membrane"/>
    <property type="evidence" value="ECO:0007669"/>
    <property type="project" value="UniProtKB-SubCell"/>
</dbReference>
<keyword evidence="7" id="KW-1185">Reference proteome</keyword>
<keyword evidence="3 5" id="KW-1133">Transmembrane helix</keyword>
<evidence type="ECO:0000256" key="5">
    <source>
        <dbReference type="SAM" id="Phobius"/>
    </source>
</evidence>
<feature type="transmembrane region" description="Helical" evidence="5">
    <location>
        <begin position="98"/>
        <end position="116"/>
    </location>
</feature>
<dbReference type="KEGG" id="mgel:G5B37_09800"/>
<dbReference type="Pfam" id="PF07681">
    <property type="entry name" value="DoxX"/>
    <property type="match status" value="1"/>
</dbReference>
<accession>A0A6G6GMT0</accession>
<evidence type="ECO:0000313" key="7">
    <source>
        <dbReference type="Proteomes" id="UP000505306"/>
    </source>
</evidence>
<dbReference type="RefSeq" id="WP_164679860.1">
    <property type="nucleotide sequence ID" value="NZ_CP049057.1"/>
</dbReference>
<dbReference type="InterPro" id="IPR032808">
    <property type="entry name" value="DoxX"/>
</dbReference>
<dbReference type="Proteomes" id="UP000505306">
    <property type="component" value="Chromosome"/>
</dbReference>
<evidence type="ECO:0000256" key="1">
    <source>
        <dbReference type="ARBA" id="ARBA00004141"/>
    </source>
</evidence>
<feature type="transmembrane region" description="Helical" evidence="5">
    <location>
        <begin position="50"/>
        <end position="68"/>
    </location>
</feature>
<evidence type="ECO:0000256" key="2">
    <source>
        <dbReference type="ARBA" id="ARBA00022692"/>
    </source>
</evidence>
<proteinExistence type="predicted"/>
<keyword evidence="4 5" id="KW-0472">Membrane</keyword>
<sequence>MNSTFTTFLRVILGITLFVFGINKFFNFIPLFEMPPAAANFLESLEATGYAFYVVAILEILIAILLLLKKWVPFALILLAPLSVNILLFHLFLDISDVIVAIGIFGLNVLLMYKYWKAYRPLFQY</sequence>
<gene>
    <name evidence="6" type="ORF">G5B37_09800</name>
</gene>
<evidence type="ECO:0000256" key="3">
    <source>
        <dbReference type="ARBA" id="ARBA00022989"/>
    </source>
</evidence>
<feature type="transmembrane region" description="Helical" evidence="5">
    <location>
        <begin position="75"/>
        <end position="92"/>
    </location>
</feature>
<keyword evidence="2 5" id="KW-0812">Transmembrane</keyword>
<protein>
    <submittedName>
        <fullName evidence="6">DoxX family membrane protein</fullName>
    </submittedName>
</protein>
<reference evidence="6 7" key="1">
    <citation type="submission" date="2020-02" db="EMBL/GenBank/DDBJ databases">
        <title>Complete genome sequence of Flavobacteriaceae bacterium.</title>
        <authorList>
            <person name="Kim S.-J."/>
            <person name="Kim Y.-S."/>
            <person name="Kim K.-H."/>
        </authorList>
    </citation>
    <scope>NUCLEOTIDE SEQUENCE [LARGE SCALE GENOMIC DNA]</scope>
    <source>
        <strain evidence="6 7">RR4-40</strain>
    </source>
</reference>
<feature type="transmembrane region" description="Helical" evidence="5">
    <location>
        <begin position="7"/>
        <end position="30"/>
    </location>
</feature>
<dbReference type="EMBL" id="CP049057">
    <property type="protein sequence ID" value="QIE59848.1"/>
    <property type="molecule type" value="Genomic_DNA"/>
</dbReference>
<dbReference type="AlphaFoldDB" id="A0A6G6GMT0"/>
<organism evidence="6 7">
    <name type="scientific">Rasiella rasia</name>
    <dbReference type="NCBI Taxonomy" id="2744027"/>
    <lineage>
        <taxon>Bacteria</taxon>
        <taxon>Pseudomonadati</taxon>
        <taxon>Bacteroidota</taxon>
        <taxon>Flavobacteriia</taxon>
        <taxon>Flavobacteriales</taxon>
        <taxon>Flavobacteriaceae</taxon>
        <taxon>Rasiella</taxon>
    </lineage>
</organism>
<name>A0A6G6GMT0_9FLAO</name>
<evidence type="ECO:0000256" key="4">
    <source>
        <dbReference type="ARBA" id="ARBA00023136"/>
    </source>
</evidence>
<comment type="subcellular location">
    <subcellularLocation>
        <location evidence="1">Membrane</location>
        <topology evidence="1">Multi-pass membrane protein</topology>
    </subcellularLocation>
</comment>